<evidence type="ECO:0000313" key="2">
    <source>
        <dbReference type="Proteomes" id="UP001595756"/>
    </source>
</evidence>
<organism evidence="1 2">
    <name type="scientific">Castellaniella hirudinis</name>
    <dbReference type="NCBI Taxonomy" id="1144617"/>
    <lineage>
        <taxon>Bacteria</taxon>
        <taxon>Pseudomonadati</taxon>
        <taxon>Pseudomonadota</taxon>
        <taxon>Betaproteobacteria</taxon>
        <taxon>Burkholderiales</taxon>
        <taxon>Alcaligenaceae</taxon>
        <taxon>Castellaniella</taxon>
    </lineage>
</organism>
<dbReference type="Proteomes" id="UP001595756">
    <property type="component" value="Unassembled WGS sequence"/>
</dbReference>
<dbReference type="SFLD" id="SFLDS00003">
    <property type="entry name" value="Haloacid_Dehalogenase"/>
    <property type="match status" value="1"/>
</dbReference>
<keyword evidence="2" id="KW-1185">Reference proteome</keyword>
<dbReference type="GO" id="GO:0016787">
    <property type="term" value="F:hydrolase activity"/>
    <property type="evidence" value="ECO:0007669"/>
    <property type="project" value="UniProtKB-KW"/>
</dbReference>
<sequence length="241" mass="25980">MNAPDPVAPIATSSASSLAAAPAARYRAVIFDWDGTLLDSTYHIVEALLGACRDLGLREPSREEAGWVIGLSLQAALYRLVPELGADRQDAFVDRYRAHFMALQHEMHFFEGQTQLLRDLHAGGAILGVATGKSRRGLDDSIERLDLRGLFRATRTVDEARGKPDPDMLLQLLDELDLDPGTVLMVGDTTHDVLMAQAAGVDSLAVAYGAHKPSLLESARPTALAATVPEMQAWIRARAGG</sequence>
<accession>A0ABV8RZD8</accession>
<dbReference type="InterPro" id="IPR023198">
    <property type="entry name" value="PGP-like_dom2"/>
</dbReference>
<dbReference type="PANTHER" id="PTHR43434:SF24">
    <property type="entry name" value="HYDROLASE-RELATED"/>
    <property type="match status" value="1"/>
</dbReference>
<dbReference type="SUPFAM" id="SSF56784">
    <property type="entry name" value="HAD-like"/>
    <property type="match status" value="1"/>
</dbReference>
<comment type="caution">
    <text evidence="1">The sequence shown here is derived from an EMBL/GenBank/DDBJ whole genome shotgun (WGS) entry which is preliminary data.</text>
</comment>
<keyword evidence="1" id="KW-0378">Hydrolase</keyword>
<reference evidence="2" key="1">
    <citation type="journal article" date="2019" name="Int. J. Syst. Evol. Microbiol.">
        <title>The Global Catalogue of Microorganisms (GCM) 10K type strain sequencing project: providing services to taxonomists for standard genome sequencing and annotation.</title>
        <authorList>
            <consortium name="The Broad Institute Genomics Platform"/>
            <consortium name="The Broad Institute Genome Sequencing Center for Infectious Disease"/>
            <person name="Wu L."/>
            <person name="Ma J."/>
        </authorList>
    </citation>
    <scope>NUCLEOTIDE SEQUENCE [LARGE SCALE GENOMIC DNA]</scope>
    <source>
        <strain evidence="2">CGMCC 1.19029</strain>
    </source>
</reference>
<proteinExistence type="predicted"/>
<dbReference type="InterPro" id="IPR041492">
    <property type="entry name" value="HAD_2"/>
</dbReference>
<dbReference type="InterPro" id="IPR006439">
    <property type="entry name" value="HAD-SF_hydro_IA"/>
</dbReference>
<dbReference type="NCBIfam" id="TIGR01509">
    <property type="entry name" value="HAD-SF-IA-v3"/>
    <property type="match status" value="1"/>
</dbReference>
<gene>
    <name evidence="1" type="ORF">ACFO0J_09395</name>
</gene>
<dbReference type="Gene3D" id="1.10.150.240">
    <property type="entry name" value="Putative phosphatase, domain 2"/>
    <property type="match status" value="1"/>
</dbReference>
<dbReference type="PANTHER" id="PTHR43434">
    <property type="entry name" value="PHOSPHOGLYCOLATE PHOSPHATASE"/>
    <property type="match status" value="1"/>
</dbReference>
<dbReference type="Pfam" id="PF13419">
    <property type="entry name" value="HAD_2"/>
    <property type="match status" value="1"/>
</dbReference>
<dbReference type="Gene3D" id="3.40.50.1000">
    <property type="entry name" value="HAD superfamily/HAD-like"/>
    <property type="match status" value="1"/>
</dbReference>
<protein>
    <submittedName>
        <fullName evidence="1">HAD-IA family hydrolase</fullName>
    </submittedName>
</protein>
<dbReference type="InterPro" id="IPR036412">
    <property type="entry name" value="HAD-like_sf"/>
</dbReference>
<dbReference type="SFLD" id="SFLDG01129">
    <property type="entry name" value="C1.5:_HAD__Beta-PGM__Phosphata"/>
    <property type="match status" value="1"/>
</dbReference>
<name>A0ABV8RZD8_9BURK</name>
<dbReference type="RefSeq" id="WP_376812804.1">
    <property type="nucleotide sequence ID" value="NZ_JBHSDY010000005.1"/>
</dbReference>
<dbReference type="EMBL" id="JBHSDY010000005">
    <property type="protein sequence ID" value="MFC4298252.1"/>
    <property type="molecule type" value="Genomic_DNA"/>
</dbReference>
<dbReference type="SFLD" id="SFLDG01135">
    <property type="entry name" value="C1.5.6:_HAD__Beta-PGM__Phospha"/>
    <property type="match status" value="1"/>
</dbReference>
<dbReference type="NCBIfam" id="TIGR01549">
    <property type="entry name" value="HAD-SF-IA-v1"/>
    <property type="match status" value="1"/>
</dbReference>
<dbReference type="InterPro" id="IPR050155">
    <property type="entry name" value="HAD-like_hydrolase_sf"/>
</dbReference>
<dbReference type="InterPro" id="IPR023214">
    <property type="entry name" value="HAD_sf"/>
</dbReference>
<evidence type="ECO:0000313" key="1">
    <source>
        <dbReference type="EMBL" id="MFC4298252.1"/>
    </source>
</evidence>